<evidence type="ECO:0000313" key="4">
    <source>
        <dbReference type="EMBL" id="MBP2322711.1"/>
    </source>
</evidence>
<evidence type="ECO:0000256" key="2">
    <source>
        <dbReference type="ARBA" id="ARBA00035108"/>
    </source>
</evidence>
<keyword evidence="5" id="KW-1185">Reference proteome</keyword>
<comment type="caution">
    <text evidence="4">The sequence shown here is derived from an EMBL/GenBank/DDBJ whole genome shotgun (WGS) entry which is preliminary data.</text>
</comment>
<dbReference type="Proteomes" id="UP001519332">
    <property type="component" value="Unassembled WGS sequence"/>
</dbReference>
<comment type="subcellular location">
    <subcellularLocation>
        <location evidence="2">Gas vesicle</location>
    </subcellularLocation>
</comment>
<evidence type="ECO:0000256" key="3">
    <source>
        <dbReference type="ARBA" id="ARBA00035643"/>
    </source>
</evidence>
<organism evidence="4 5">
    <name type="scientific">Kibdelosporangium banguiense</name>
    <dbReference type="NCBI Taxonomy" id="1365924"/>
    <lineage>
        <taxon>Bacteria</taxon>
        <taxon>Bacillati</taxon>
        <taxon>Actinomycetota</taxon>
        <taxon>Actinomycetes</taxon>
        <taxon>Pseudonocardiales</taxon>
        <taxon>Pseudonocardiaceae</taxon>
        <taxon>Kibdelosporangium</taxon>
    </lineage>
</organism>
<dbReference type="RefSeq" id="WP_307855114.1">
    <property type="nucleotide sequence ID" value="NZ_JAGINW010000001.1"/>
</dbReference>
<evidence type="ECO:0008006" key="6">
    <source>
        <dbReference type="Google" id="ProtNLM"/>
    </source>
</evidence>
<gene>
    <name evidence="4" type="ORF">JOF56_003096</name>
</gene>
<comment type="similarity">
    <text evidence="3">Belongs to the gas vesicle GvpF/GvpL family.</text>
</comment>
<keyword evidence="1" id="KW-0304">Gas vesicle</keyword>
<reference evidence="4 5" key="1">
    <citation type="submission" date="2021-03" db="EMBL/GenBank/DDBJ databases">
        <title>Sequencing the genomes of 1000 actinobacteria strains.</title>
        <authorList>
            <person name="Klenk H.-P."/>
        </authorList>
    </citation>
    <scope>NUCLEOTIDE SEQUENCE [LARGE SCALE GENOMIC DNA]</scope>
    <source>
        <strain evidence="4 5">DSM 46670</strain>
    </source>
</reference>
<proteinExistence type="inferred from homology"/>
<dbReference type="Pfam" id="PF06386">
    <property type="entry name" value="GvpL_GvpF"/>
    <property type="match status" value="1"/>
</dbReference>
<evidence type="ECO:0000256" key="1">
    <source>
        <dbReference type="ARBA" id="ARBA00022987"/>
    </source>
</evidence>
<evidence type="ECO:0000313" key="5">
    <source>
        <dbReference type="Proteomes" id="UP001519332"/>
    </source>
</evidence>
<dbReference type="InterPro" id="IPR009430">
    <property type="entry name" value="GvpL/GvpF"/>
</dbReference>
<protein>
    <recommendedName>
        <fullName evidence="6">Gas vesicle synthesis protein GvpL/GvpF</fullName>
    </recommendedName>
</protein>
<sequence>MSLDDALGALAREHVPDVLADAVRLARSRATAELADRLTKAIIAQVTAPPRKSDRGLCAYAITRDHPLDLRLDTDVEPRLVAHRGLGIVVAEMELARFAELDVDPAQPPEEDSPLVVLARQHDAVIRAVFQRHPVLPLRFGTVLGDEDAAVRLLRDRHDEALVWLDRVDGCTEWGVRARLADESPVPDTPLDGLSGTEYLAMRQKRLTGIESGRKRATMTARTLHEALLPYATDSASRGNANGLLLDTAYLVPAAQEKAFHSEIDRLTKDFSGVTVQTTGPWPPYSFTNIELAVGNA</sequence>
<name>A0ABS4TE64_9PSEU</name>
<dbReference type="PANTHER" id="PTHR36852:SF1">
    <property type="entry name" value="PROTEIN GVPL 2"/>
    <property type="match status" value="1"/>
</dbReference>
<accession>A0ABS4TE64</accession>
<dbReference type="PANTHER" id="PTHR36852">
    <property type="entry name" value="PROTEIN GVPL 2"/>
    <property type="match status" value="1"/>
</dbReference>
<dbReference type="EMBL" id="JAGINW010000001">
    <property type="protein sequence ID" value="MBP2322711.1"/>
    <property type="molecule type" value="Genomic_DNA"/>
</dbReference>